<accession>A0A366FHB5</accession>
<dbReference type="Gene3D" id="1.10.260.40">
    <property type="entry name" value="lambda repressor-like DNA-binding domains"/>
    <property type="match status" value="1"/>
</dbReference>
<dbReference type="AlphaFoldDB" id="A0A366FHB5"/>
<keyword evidence="3" id="KW-1185">Reference proteome</keyword>
<evidence type="ECO:0000313" key="2">
    <source>
        <dbReference type="EMBL" id="RBP14064.1"/>
    </source>
</evidence>
<dbReference type="Proteomes" id="UP000253529">
    <property type="component" value="Unassembled WGS sequence"/>
</dbReference>
<dbReference type="GO" id="GO:0003677">
    <property type="term" value="F:DNA binding"/>
    <property type="evidence" value="ECO:0007669"/>
    <property type="project" value="InterPro"/>
</dbReference>
<name>A0A366FHB5_9HYPH</name>
<dbReference type="OrthoDB" id="407979at2"/>
<dbReference type="SUPFAM" id="SSF47413">
    <property type="entry name" value="lambda repressor-like DNA-binding domains"/>
    <property type="match status" value="1"/>
</dbReference>
<dbReference type="EMBL" id="QNRK01000010">
    <property type="protein sequence ID" value="RBP14064.1"/>
    <property type="molecule type" value="Genomic_DNA"/>
</dbReference>
<sequence length="118" mass="12264">MPDTQIIRLTALAAEAEEDAADAAAYDEAMAALEGGVEVLLPAELSALILEGASLLAAVRKWRGLSQAELAQRTGLRQGAVSDLETGRRKGAQPTLERIASALDVPLNWIVSKGGNAG</sequence>
<organism evidence="2 3">
    <name type="scientific">Roseiarcus fermentans</name>
    <dbReference type="NCBI Taxonomy" id="1473586"/>
    <lineage>
        <taxon>Bacteria</taxon>
        <taxon>Pseudomonadati</taxon>
        <taxon>Pseudomonadota</taxon>
        <taxon>Alphaproteobacteria</taxon>
        <taxon>Hyphomicrobiales</taxon>
        <taxon>Roseiarcaceae</taxon>
        <taxon>Roseiarcus</taxon>
    </lineage>
</organism>
<evidence type="ECO:0000313" key="3">
    <source>
        <dbReference type="Proteomes" id="UP000253529"/>
    </source>
</evidence>
<protein>
    <submittedName>
        <fullName evidence="2">Xre family transcriptional regulator</fullName>
    </submittedName>
</protein>
<dbReference type="InterPro" id="IPR001387">
    <property type="entry name" value="Cro/C1-type_HTH"/>
</dbReference>
<dbReference type="SMART" id="SM00530">
    <property type="entry name" value="HTH_XRE"/>
    <property type="match status" value="1"/>
</dbReference>
<reference evidence="2 3" key="1">
    <citation type="submission" date="2018-06" db="EMBL/GenBank/DDBJ databases">
        <title>Genomic Encyclopedia of Type Strains, Phase IV (KMG-IV): sequencing the most valuable type-strain genomes for metagenomic binning, comparative biology and taxonomic classification.</title>
        <authorList>
            <person name="Goeker M."/>
        </authorList>
    </citation>
    <scope>NUCLEOTIDE SEQUENCE [LARGE SCALE GENOMIC DNA]</scope>
    <source>
        <strain evidence="2 3">DSM 24875</strain>
    </source>
</reference>
<dbReference type="PROSITE" id="PS50943">
    <property type="entry name" value="HTH_CROC1"/>
    <property type="match status" value="1"/>
</dbReference>
<dbReference type="InterPro" id="IPR010982">
    <property type="entry name" value="Lambda_DNA-bd_dom_sf"/>
</dbReference>
<dbReference type="CDD" id="cd00093">
    <property type="entry name" value="HTH_XRE"/>
    <property type="match status" value="1"/>
</dbReference>
<comment type="caution">
    <text evidence="2">The sequence shown here is derived from an EMBL/GenBank/DDBJ whole genome shotgun (WGS) entry which is preliminary data.</text>
</comment>
<evidence type="ECO:0000259" key="1">
    <source>
        <dbReference type="PROSITE" id="PS50943"/>
    </source>
</evidence>
<feature type="domain" description="HTH cro/C1-type" evidence="1">
    <location>
        <begin position="56"/>
        <end position="110"/>
    </location>
</feature>
<proteinExistence type="predicted"/>
<gene>
    <name evidence="2" type="ORF">DFR50_11088</name>
</gene>
<dbReference type="RefSeq" id="WP_113889202.1">
    <property type="nucleotide sequence ID" value="NZ_QNRK01000010.1"/>
</dbReference>
<dbReference type="Pfam" id="PF01381">
    <property type="entry name" value="HTH_3"/>
    <property type="match status" value="1"/>
</dbReference>